<proteinExistence type="predicted"/>
<dbReference type="SUPFAM" id="SSF54928">
    <property type="entry name" value="RNA-binding domain, RBD"/>
    <property type="match status" value="1"/>
</dbReference>
<feature type="region of interest" description="Disordered" evidence="1">
    <location>
        <begin position="905"/>
        <end position="946"/>
    </location>
</feature>
<organism evidence="3 4">
    <name type="scientific">Mycena venus</name>
    <dbReference type="NCBI Taxonomy" id="2733690"/>
    <lineage>
        <taxon>Eukaryota</taxon>
        <taxon>Fungi</taxon>
        <taxon>Dikarya</taxon>
        <taxon>Basidiomycota</taxon>
        <taxon>Agaricomycotina</taxon>
        <taxon>Agaricomycetes</taxon>
        <taxon>Agaricomycetidae</taxon>
        <taxon>Agaricales</taxon>
        <taxon>Marasmiineae</taxon>
        <taxon>Mycenaceae</taxon>
        <taxon>Mycena</taxon>
    </lineage>
</organism>
<protein>
    <recommendedName>
        <fullName evidence="2">YTH domain-containing protein</fullName>
    </recommendedName>
</protein>
<feature type="compositionally biased region" description="Low complexity" evidence="1">
    <location>
        <begin position="663"/>
        <end position="675"/>
    </location>
</feature>
<evidence type="ECO:0000259" key="2">
    <source>
        <dbReference type="PROSITE" id="PS50882"/>
    </source>
</evidence>
<evidence type="ECO:0000256" key="1">
    <source>
        <dbReference type="SAM" id="MobiDB-lite"/>
    </source>
</evidence>
<feature type="domain" description="YTH" evidence="2">
    <location>
        <begin position="582"/>
        <end position="727"/>
    </location>
</feature>
<feature type="compositionally biased region" description="Gly residues" evidence="1">
    <location>
        <begin position="410"/>
        <end position="419"/>
    </location>
</feature>
<accession>A0A8H7D737</accession>
<evidence type="ECO:0000313" key="4">
    <source>
        <dbReference type="Proteomes" id="UP000620124"/>
    </source>
</evidence>
<dbReference type="GO" id="GO:0000398">
    <property type="term" value="P:mRNA splicing, via spliceosome"/>
    <property type="evidence" value="ECO:0007669"/>
    <property type="project" value="TreeGrafter"/>
</dbReference>
<feature type="domain" description="YTH" evidence="2">
    <location>
        <begin position="759"/>
        <end position="894"/>
    </location>
</feature>
<dbReference type="CDD" id="cd21134">
    <property type="entry name" value="YTH"/>
    <property type="match status" value="1"/>
</dbReference>
<feature type="compositionally biased region" description="Gly residues" evidence="1">
    <location>
        <begin position="937"/>
        <end position="946"/>
    </location>
</feature>
<feature type="compositionally biased region" description="Low complexity" evidence="1">
    <location>
        <begin position="398"/>
        <end position="409"/>
    </location>
</feature>
<dbReference type="InterPro" id="IPR045168">
    <property type="entry name" value="YTH_prot"/>
</dbReference>
<feature type="compositionally biased region" description="Low complexity" evidence="1">
    <location>
        <begin position="332"/>
        <end position="342"/>
    </location>
</feature>
<dbReference type="Gene3D" id="3.10.590.10">
    <property type="entry name" value="ph1033 like domains"/>
    <property type="match status" value="2"/>
</dbReference>
<dbReference type="GO" id="GO:0005654">
    <property type="term" value="C:nucleoplasm"/>
    <property type="evidence" value="ECO:0007669"/>
    <property type="project" value="TreeGrafter"/>
</dbReference>
<dbReference type="OrthoDB" id="6103986at2759"/>
<keyword evidence="4" id="KW-1185">Reference proteome</keyword>
<feature type="compositionally biased region" description="Basic and acidic residues" evidence="1">
    <location>
        <begin position="18"/>
        <end position="32"/>
    </location>
</feature>
<feature type="compositionally biased region" description="Low complexity" evidence="1">
    <location>
        <begin position="918"/>
        <end position="936"/>
    </location>
</feature>
<dbReference type="InterPro" id="IPR007275">
    <property type="entry name" value="YTH_domain"/>
</dbReference>
<feature type="region of interest" description="Disordered" evidence="1">
    <location>
        <begin position="1"/>
        <end position="33"/>
    </location>
</feature>
<dbReference type="EMBL" id="JACAZI010000003">
    <property type="protein sequence ID" value="KAF7364719.1"/>
    <property type="molecule type" value="Genomic_DNA"/>
</dbReference>
<dbReference type="Pfam" id="PF04146">
    <property type="entry name" value="YTH"/>
    <property type="match status" value="1"/>
</dbReference>
<dbReference type="InterPro" id="IPR035979">
    <property type="entry name" value="RBD_domain_sf"/>
</dbReference>
<feature type="region of interest" description="Disordered" evidence="1">
    <location>
        <begin position="650"/>
        <end position="735"/>
    </location>
</feature>
<feature type="compositionally biased region" description="Gly residues" evidence="1">
    <location>
        <begin position="905"/>
        <end position="917"/>
    </location>
</feature>
<dbReference type="PANTHER" id="PTHR12357:SF3">
    <property type="entry name" value="YTH DOMAIN-CONTAINING PROTEIN 1"/>
    <property type="match status" value="1"/>
</dbReference>
<feature type="compositionally biased region" description="Low complexity" evidence="1">
    <location>
        <begin position="95"/>
        <end position="108"/>
    </location>
</feature>
<feature type="compositionally biased region" description="Polar residues" evidence="1">
    <location>
        <begin position="524"/>
        <end position="541"/>
    </location>
</feature>
<feature type="region of interest" description="Disordered" evidence="1">
    <location>
        <begin position="482"/>
        <end position="574"/>
    </location>
</feature>
<comment type="caution">
    <text evidence="3">The sequence shown here is derived from an EMBL/GenBank/DDBJ whole genome shotgun (WGS) entry which is preliminary data.</text>
</comment>
<reference evidence="3" key="1">
    <citation type="submission" date="2020-05" db="EMBL/GenBank/DDBJ databases">
        <title>Mycena genomes resolve the evolution of fungal bioluminescence.</title>
        <authorList>
            <person name="Tsai I.J."/>
        </authorList>
    </citation>
    <scope>NUCLEOTIDE SEQUENCE</scope>
    <source>
        <strain evidence="3">CCC161011</strain>
    </source>
</reference>
<dbReference type="GO" id="GO:1990247">
    <property type="term" value="F:N6-methyladenosine-containing RNA reader activity"/>
    <property type="evidence" value="ECO:0007669"/>
    <property type="project" value="TreeGrafter"/>
</dbReference>
<dbReference type="Proteomes" id="UP000620124">
    <property type="component" value="Unassembled WGS sequence"/>
</dbReference>
<dbReference type="Pfam" id="PF25701">
    <property type="entry name" value="RRM_YTH1"/>
    <property type="match status" value="1"/>
</dbReference>
<feature type="region of interest" description="Disordered" evidence="1">
    <location>
        <begin position="390"/>
        <end position="423"/>
    </location>
</feature>
<dbReference type="InterPro" id="IPR057720">
    <property type="entry name" value="RRM_YTH1"/>
</dbReference>
<dbReference type="AlphaFoldDB" id="A0A8H7D737"/>
<feature type="region of interest" description="Disordered" evidence="1">
    <location>
        <begin position="75"/>
        <end position="147"/>
    </location>
</feature>
<feature type="compositionally biased region" description="Gly residues" evidence="1">
    <location>
        <begin position="305"/>
        <end position="314"/>
    </location>
</feature>
<sequence length="946" mass="100595">MAETPYEVTLTPKPSHHQLNEDHIDRTADTPRAHGLSVFKTRRVTDDFASAVYAFTPTPGETESGLKAHSSGVDAFMSRHGRGGTDQARSGGTGNRRQSSQQQRQTTGYPSLNAPPESPPGYHPPLYATANVQYPPPQQRSGYPGQYMMSPQPPLNMAHTPPNVFPYPPAFHVQEQPHSIHAGYPTIASYSQYQADTPAYSSPAVPRRALPPAAVPRLLPQSSSFSPPPAMYQHQHQQHVYPGAGSYAQYPTQHHSPGAQDGGEAGGTWWYVPSQPAQHTSQQAYEAGPSTYSYYPPAHAQQHTDGGGGGGGEFPGAPGSHPASPTYAHARPSTPSSASLPSPMQPGGSGRERPMVRRSYHPNPPAHRSDWVMWAGNVPSDAVHDELWRFFTQPPDDGGSTASSSSSGGSVEGGPIESGGGERNRNGVLSIFLISRSSCAFVNYETEAHLQVAIARFNGVPLRADPRCARLVCRVRRKDDDLRAGVGGQRGSGMHTKWVKAKQKAQSVGHGQDQDSASSASDPGTPSSGSHSLEQSISALSIGSGDDDDGPTRPPPRPHAASNSSGSHASTNSSLLRQHFPQRYFILKSLTRDDLDLSVQTGVWATQKHNEGILDRAFRTSKDVFLIFSVNKSGEFYGYARMAGPIGQGEGSGRVTWARRDSSASNTSASASGRSPLASTSQSVPMNVAGNHGASFLPTPPHAQILSGDRNVENSPQPFPTPTSTPLRPHDVQSAPAVLGKPHRNISTSSPAVKGASLDQYVADSSQRRETIDLDETAPYRKMRSPPMSEAAVAAAVAEAGRSHERRESLTGSTAPLLGSVAEEAVVEGGSVVGAPREEGWGENFKLQWLCTDRLPFLRTRHIRNPWNHDREIKVSRDGTEIEPTVGQALLEEWRLYLASEAGGVAAGTGTGTGTGAGAQTPMPLGGDSMSARSSRAGGGGVGSRS</sequence>
<feature type="compositionally biased region" description="Low complexity" evidence="1">
    <location>
        <begin position="559"/>
        <end position="574"/>
    </location>
</feature>
<dbReference type="GO" id="GO:0003729">
    <property type="term" value="F:mRNA binding"/>
    <property type="evidence" value="ECO:0007669"/>
    <property type="project" value="TreeGrafter"/>
</dbReference>
<evidence type="ECO:0000313" key="3">
    <source>
        <dbReference type="EMBL" id="KAF7364719.1"/>
    </source>
</evidence>
<dbReference type="PANTHER" id="PTHR12357">
    <property type="entry name" value="YTH YT521-B HOMOLOGY DOMAIN-CONTAINING"/>
    <property type="match status" value="1"/>
</dbReference>
<feature type="compositionally biased region" description="Polar residues" evidence="1">
    <location>
        <begin position="275"/>
        <end position="284"/>
    </location>
</feature>
<dbReference type="PROSITE" id="PS50882">
    <property type="entry name" value="YTH"/>
    <property type="match status" value="2"/>
</dbReference>
<gene>
    <name evidence="3" type="ORF">MVEN_00341700</name>
</gene>
<feature type="region of interest" description="Disordered" evidence="1">
    <location>
        <begin position="244"/>
        <end position="369"/>
    </location>
</feature>
<dbReference type="GO" id="GO:0000381">
    <property type="term" value="P:regulation of alternative mRNA splicing, via spliceosome"/>
    <property type="evidence" value="ECO:0007669"/>
    <property type="project" value="TreeGrafter"/>
</dbReference>
<name>A0A8H7D737_9AGAR</name>